<sequence length="257" mass="29276">MKSMSLITILLAASSLIASISSYAENNNIIIATGEYPPWTSEASKGNGFVNHIITEAFKSQGYMVYYNFLPWARSYNDTENGQFAALSYWACKEKTQKTFYCSDAMHTESYVFFHEKTIPFPDWTELVDLKGLRIGATRSYTYTKEFWQAHESKMLDIIINNDDEASFKMMLRGRLDAVVVSSITGFLILNTKFSPVIAQTITFNKKPLVENTAHLLFPKSRKDSQLLLKVFNKGLSKIKENGTYDQYFDGLITGKY</sequence>
<dbReference type="PANTHER" id="PTHR35936:SF25">
    <property type="entry name" value="ABC TRANSPORTER SUBSTRATE-BINDING PROTEIN"/>
    <property type="match status" value="1"/>
</dbReference>
<organism evidence="5 6">
    <name type="scientific">Zooshikella ganghwensis</name>
    <dbReference type="NCBI Taxonomy" id="202772"/>
    <lineage>
        <taxon>Bacteria</taxon>
        <taxon>Pseudomonadati</taxon>
        <taxon>Pseudomonadota</taxon>
        <taxon>Gammaproteobacteria</taxon>
        <taxon>Oceanospirillales</taxon>
        <taxon>Zooshikellaceae</taxon>
        <taxon>Zooshikella</taxon>
    </lineage>
</organism>
<dbReference type="EMBL" id="NDXW01000001">
    <property type="protein sequence ID" value="RDH42349.1"/>
    <property type="molecule type" value="Genomic_DNA"/>
</dbReference>
<feature type="signal peptide" evidence="3">
    <location>
        <begin position="1"/>
        <end position="24"/>
    </location>
</feature>
<dbReference type="RefSeq" id="WP_094785870.1">
    <property type="nucleotide sequence ID" value="NZ_NDXW01000001.1"/>
</dbReference>
<dbReference type="AlphaFoldDB" id="A0A4P9VIP9"/>
<dbReference type="InterPro" id="IPR001638">
    <property type="entry name" value="Solute-binding_3/MltF_N"/>
</dbReference>
<keyword evidence="6" id="KW-1185">Reference proteome</keyword>
<dbReference type="PANTHER" id="PTHR35936">
    <property type="entry name" value="MEMBRANE-BOUND LYTIC MUREIN TRANSGLYCOSYLASE F"/>
    <property type="match status" value="1"/>
</dbReference>
<evidence type="ECO:0000256" key="1">
    <source>
        <dbReference type="ARBA" id="ARBA00010333"/>
    </source>
</evidence>
<keyword evidence="2 3" id="KW-0732">Signal</keyword>
<comment type="similarity">
    <text evidence="1">Belongs to the bacterial solute-binding protein 3 family.</text>
</comment>
<dbReference type="Gene3D" id="3.40.190.10">
    <property type="entry name" value="Periplasmic binding protein-like II"/>
    <property type="match status" value="2"/>
</dbReference>
<evidence type="ECO:0000313" key="5">
    <source>
        <dbReference type="EMBL" id="RDH42349.1"/>
    </source>
</evidence>
<evidence type="ECO:0000259" key="4">
    <source>
        <dbReference type="Pfam" id="PF00497"/>
    </source>
</evidence>
<name>A0A4P9VIP9_9GAMM</name>
<dbReference type="Proteomes" id="UP000257039">
    <property type="component" value="Unassembled WGS sequence"/>
</dbReference>
<evidence type="ECO:0000313" key="6">
    <source>
        <dbReference type="Proteomes" id="UP000257039"/>
    </source>
</evidence>
<protein>
    <recommendedName>
        <fullName evidence="4">Solute-binding protein family 3/N-terminal domain-containing protein</fullName>
    </recommendedName>
</protein>
<accession>A0A4P9VIP9</accession>
<proteinExistence type="inferred from homology"/>
<dbReference type="SUPFAM" id="SSF53850">
    <property type="entry name" value="Periplasmic binding protein-like II"/>
    <property type="match status" value="1"/>
</dbReference>
<dbReference type="Pfam" id="PF00497">
    <property type="entry name" value="SBP_bac_3"/>
    <property type="match status" value="1"/>
</dbReference>
<comment type="caution">
    <text evidence="5">The sequence shown here is derived from an EMBL/GenBank/DDBJ whole genome shotgun (WGS) entry which is preliminary data.</text>
</comment>
<feature type="domain" description="Solute-binding protein family 3/N-terminal" evidence="4">
    <location>
        <begin position="31"/>
        <end position="249"/>
    </location>
</feature>
<reference evidence="5 6" key="1">
    <citation type="submission" date="2017-04" db="EMBL/GenBank/DDBJ databases">
        <title>Draft genome sequence of Zooshikella ganghwensis VG4 isolated from Red Sea sediments.</title>
        <authorList>
            <person name="Rehman Z."/>
            <person name="Alam I."/>
            <person name="Kamau A."/>
            <person name="Bajic V."/>
            <person name="Leiknes T."/>
        </authorList>
    </citation>
    <scope>NUCLEOTIDE SEQUENCE [LARGE SCALE GENOMIC DNA]</scope>
    <source>
        <strain evidence="5 6">VG4</strain>
    </source>
</reference>
<evidence type="ECO:0000256" key="2">
    <source>
        <dbReference type="ARBA" id="ARBA00022729"/>
    </source>
</evidence>
<evidence type="ECO:0000256" key="3">
    <source>
        <dbReference type="SAM" id="SignalP"/>
    </source>
</evidence>
<feature type="chain" id="PRO_5020873145" description="Solute-binding protein family 3/N-terminal domain-containing protein" evidence="3">
    <location>
        <begin position="25"/>
        <end position="257"/>
    </location>
</feature>
<gene>
    <name evidence="5" type="ORF">B9G39_02210</name>
</gene>